<dbReference type="Pfam" id="PF04525">
    <property type="entry name" value="LOR"/>
    <property type="match status" value="1"/>
</dbReference>
<proteinExistence type="inferred from homology"/>
<comment type="similarity">
    <text evidence="1">Belongs to the LOR family.</text>
</comment>
<sequence>MTEEAMKLYIKQKVFSFTDRFIVKDEKEEDKYFVEGEMFSMGHKLHIYNISHKEVGYIRQKLFTFMPKFEIIINGMVIGDLIKKFTFINQNYYLDGTDLRLTGDFWAHDYTLYQGEYAVMTVSKEWFTWGDSYVLNISDQVDEILCLAIVLAIDCEMCTANNRGN</sequence>
<dbReference type="InterPro" id="IPR038595">
    <property type="entry name" value="LOR_sf"/>
</dbReference>
<dbReference type="EMBL" id="SVCM01000101">
    <property type="protein sequence ID" value="MBE6060305.1"/>
    <property type="molecule type" value="Genomic_DNA"/>
</dbReference>
<dbReference type="AlphaFoldDB" id="A0A927W836"/>
<comment type="caution">
    <text evidence="2">The sequence shown here is derived from an EMBL/GenBank/DDBJ whole genome shotgun (WGS) entry which is preliminary data.</text>
</comment>
<evidence type="ECO:0000313" key="2">
    <source>
        <dbReference type="EMBL" id="MBE6060305.1"/>
    </source>
</evidence>
<gene>
    <name evidence="2" type="ORF">E7215_09060</name>
</gene>
<reference evidence="2" key="1">
    <citation type="submission" date="2019-04" db="EMBL/GenBank/DDBJ databases">
        <title>Evolution of Biomass-Degrading Anaerobic Consortia Revealed by Metagenomics.</title>
        <authorList>
            <person name="Peng X."/>
        </authorList>
    </citation>
    <scope>NUCLEOTIDE SEQUENCE</scope>
    <source>
        <strain evidence="2">SIG254</strain>
    </source>
</reference>
<protein>
    <recommendedName>
        <fullName evidence="4">YxjI</fullName>
    </recommendedName>
</protein>
<dbReference type="InterPro" id="IPR025659">
    <property type="entry name" value="Tubby-like_C"/>
</dbReference>
<dbReference type="SUPFAM" id="SSF54518">
    <property type="entry name" value="Tubby C-terminal domain-like"/>
    <property type="match status" value="1"/>
</dbReference>
<organism evidence="2 3">
    <name type="scientific">Clostridium sulfidigenes</name>
    <dbReference type="NCBI Taxonomy" id="318464"/>
    <lineage>
        <taxon>Bacteria</taxon>
        <taxon>Bacillati</taxon>
        <taxon>Bacillota</taxon>
        <taxon>Clostridia</taxon>
        <taxon>Eubacteriales</taxon>
        <taxon>Clostridiaceae</taxon>
        <taxon>Clostridium</taxon>
    </lineage>
</organism>
<name>A0A927W836_9CLOT</name>
<dbReference type="InterPro" id="IPR007612">
    <property type="entry name" value="LOR"/>
</dbReference>
<evidence type="ECO:0000313" key="3">
    <source>
        <dbReference type="Proteomes" id="UP000768462"/>
    </source>
</evidence>
<dbReference type="Proteomes" id="UP000768462">
    <property type="component" value="Unassembled WGS sequence"/>
</dbReference>
<dbReference type="Gene3D" id="2.40.160.200">
    <property type="entry name" value="LURP1-related"/>
    <property type="match status" value="1"/>
</dbReference>
<evidence type="ECO:0008006" key="4">
    <source>
        <dbReference type="Google" id="ProtNLM"/>
    </source>
</evidence>
<accession>A0A927W836</accession>
<evidence type="ECO:0000256" key="1">
    <source>
        <dbReference type="ARBA" id="ARBA00005437"/>
    </source>
</evidence>